<dbReference type="InterPro" id="IPR000467">
    <property type="entry name" value="G_patch_dom"/>
</dbReference>
<evidence type="ECO:0000313" key="3">
    <source>
        <dbReference type="EMBL" id="CAD2221680.1"/>
    </source>
</evidence>
<reference evidence="3 4" key="1">
    <citation type="submission" date="2020-08" db="EMBL/GenBank/DDBJ databases">
        <authorList>
            <person name="Newling K."/>
            <person name="Davey J."/>
            <person name="Forrester S."/>
        </authorList>
    </citation>
    <scope>NUCLEOTIDE SEQUENCE [LARGE SCALE GENOMIC DNA]</scope>
    <source>
        <strain evidence="4">Crithidia deanei Carvalho (ATCC PRA-265)</strain>
    </source>
</reference>
<keyword evidence="4" id="KW-1185">Reference proteome</keyword>
<evidence type="ECO:0000256" key="1">
    <source>
        <dbReference type="SAM" id="MobiDB-lite"/>
    </source>
</evidence>
<name>A0A7G2CPH0_9TRYP</name>
<evidence type="ECO:0000313" key="4">
    <source>
        <dbReference type="Proteomes" id="UP000515908"/>
    </source>
</evidence>
<feature type="compositionally biased region" description="Basic and acidic residues" evidence="1">
    <location>
        <begin position="162"/>
        <end position="174"/>
    </location>
</feature>
<dbReference type="PROSITE" id="PS50174">
    <property type="entry name" value="G_PATCH"/>
    <property type="match status" value="1"/>
</dbReference>
<dbReference type="GO" id="GO:0003676">
    <property type="term" value="F:nucleic acid binding"/>
    <property type="evidence" value="ECO:0007669"/>
    <property type="project" value="InterPro"/>
</dbReference>
<dbReference type="Pfam" id="PF01585">
    <property type="entry name" value="G-patch"/>
    <property type="match status" value="1"/>
</dbReference>
<feature type="domain" description="G-patch" evidence="2">
    <location>
        <begin position="33"/>
        <end position="104"/>
    </location>
</feature>
<dbReference type="AlphaFoldDB" id="A0A7G2CPH0"/>
<dbReference type="VEuPathDB" id="TriTrypDB:ADEAN_000921200"/>
<accession>A0A7G2CPH0</accession>
<feature type="compositionally biased region" description="Basic and acidic residues" evidence="1">
    <location>
        <begin position="214"/>
        <end position="228"/>
    </location>
</feature>
<dbReference type="OrthoDB" id="29523at2759"/>
<feature type="compositionally biased region" description="Basic and acidic residues" evidence="1">
    <location>
        <begin position="142"/>
        <end position="153"/>
    </location>
</feature>
<organism evidence="3 4">
    <name type="scientific">Angomonas deanei</name>
    <dbReference type="NCBI Taxonomy" id="59799"/>
    <lineage>
        <taxon>Eukaryota</taxon>
        <taxon>Discoba</taxon>
        <taxon>Euglenozoa</taxon>
        <taxon>Kinetoplastea</taxon>
        <taxon>Metakinetoplastina</taxon>
        <taxon>Trypanosomatida</taxon>
        <taxon>Trypanosomatidae</taxon>
        <taxon>Strigomonadinae</taxon>
        <taxon>Angomonas</taxon>
    </lineage>
</organism>
<protein>
    <submittedName>
        <fullName evidence="3">G-patch domain containing protein, putative</fullName>
    </submittedName>
</protein>
<dbReference type="Proteomes" id="UP000515908">
    <property type="component" value="Chromosome 22"/>
</dbReference>
<feature type="compositionally biased region" description="Basic and acidic residues" evidence="1">
    <location>
        <begin position="242"/>
        <end position="259"/>
    </location>
</feature>
<dbReference type="EMBL" id="LR877166">
    <property type="protein sequence ID" value="CAD2221680.1"/>
    <property type="molecule type" value="Genomic_DNA"/>
</dbReference>
<evidence type="ECO:0000259" key="2">
    <source>
        <dbReference type="PROSITE" id="PS50174"/>
    </source>
</evidence>
<proteinExistence type="predicted"/>
<sequence length="259" mass="29927">MNLPFLFFFFFLNPSSKKKKIGKIFSNFFIKMSSKFAKNLLLKYGWKEGEALGKNKQKQKPHEETEKDNHENENSDEDTGGMHTYIRVVRRDPKCLGGLGHESDPYTTLYSKLNRKGKNKDNNNNTVAQVHTELDAVYGEIGGRDRKRGRDSSDSDSEEEEKNEKLTKKNKQEEVSSSEDETERQTKKQKTKVKEDSSSSSSSDDDDSEEEEDNNNKNKLLSDEELFRRCGGVRLGRAGRHRFFDGKLSRLDKKHQKEE</sequence>
<feature type="region of interest" description="Disordered" evidence="1">
    <location>
        <begin position="114"/>
        <end position="259"/>
    </location>
</feature>
<gene>
    <name evidence="3" type="ORF">ADEAN_000921200</name>
</gene>
<feature type="compositionally biased region" description="Acidic residues" evidence="1">
    <location>
        <begin position="203"/>
        <end position="213"/>
    </location>
</feature>
<feature type="compositionally biased region" description="Basic and acidic residues" evidence="1">
    <location>
        <begin position="60"/>
        <end position="73"/>
    </location>
</feature>
<feature type="region of interest" description="Disordered" evidence="1">
    <location>
        <begin position="52"/>
        <end position="82"/>
    </location>
</feature>